<accession>A0A0H1BDZ9</accession>
<dbReference type="EMBL" id="LDEV01002828">
    <property type="protein sequence ID" value="KLJ07421.1"/>
    <property type="molecule type" value="Genomic_DNA"/>
</dbReference>
<evidence type="ECO:0000313" key="2">
    <source>
        <dbReference type="EMBL" id="KLJ07421.1"/>
    </source>
</evidence>
<feature type="region of interest" description="Disordered" evidence="1">
    <location>
        <begin position="1"/>
        <end position="57"/>
    </location>
</feature>
<sequence length="57" mass="6610">MPSQSMEIHPGRPPHPRPTPASRTRDHKRAHSHPPRRRDGGNAPQIRPRRRLEALVR</sequence>
<comment type="caution">
    <text evidence="2">The sequence shown here is derived from an EMBL/GenBank/DDBJ whole genome shotgun (WGS) entry which is preliminary data.</text>
</comment>
<keyword evidence="3" id="KW-1185">Reference proteome</keyword>
<gene>
    <name evidence="2" type="ORF">EMPG_17101</name>
</gene>
<evidence type="ECO:0000313" key="3">
    <source>
        <dbReference type="Proteomes" id="UP000053573"/>
    </source>
</evidence>
<feature type="compositionally biased region" description="Basic residues" evidence="1">
    <location>
        <begin position="25"/>
        <end position="36"/>
    </location>
</feature>
<protein>
    <submittedName>
        <fullName evidence="2">Uncharacterized protein</fullName>
    </submittedName>
</protein>
<name>A0A0H1BDZ9_9EURO</name>
<dbReference type="Proteomes" id="UP000053573">
    <property type="component" value="Unassembled WGS sequence"/>
</dbReference>
<proteinExistence type="predicted"/>
<organism evidence="2 3">
    <name type="scientific">Blastomyces silverae</name>
    <dbReference type="NCBI Taxonomy" id="2060906"/>
    <lineage>
        <taxon>Eukaryota</taxon>
        <taxon>Fungi</taxon>
        <taxon>Dikarya</taxon>
        <taxon>Ascomycota</taxon>
        <taxon>Pezizomycotina</taxon>
        <taxon>Eurotiomycetes</taxon>
        <taxon>Eurotiomycetidae</taxon>
        <taxon>Onygenales</taxon>
        <taxon>Ajellomycetaceae</taxon>
        <taxon>Blastomyces</taxon>
    </lineage>
</organism>
<evidence type="ECO:0000256" key="1">
    <source>
        <dbReference type="SAM" id="MobiDB-lite"/>
    </source>
</evidence>
<dbReference type="AlphaFoldDB" id="A0A0H1BDZ9"/>
<reference evidence="3" key="1">
    <citation type="journal article" date="2015" name="PLoS Genet.">
        <title>The dynamic genome and transcriptome of the human fungal pathogen Blastomyces and close relative Emmonsia.</title>
        <authorList>
            <person name="Munoz J.F."/>
            <person name="Gauthier G.M."/>
            <person name="Desjardins C.A."/>
            <person name="Gallo J.E."/>
            <person name="Holder J."/>
            <person name="Sullivan T.D."/>
            <person name="Marty A.J."/>
            <person name="Carmen J.C."/>
            <person name="Chen Z."/>
            <person name="Ding L."/>
            <person name="Gujja S."/>
            <person name="Magrini V."/>
            <person name="Misas E."/>
            <person name="Mitreva M."/>
            <person name="Priest M."/>
            <person name="Saif S."/>
            <person name="Whiston E.A."/>
            <person name="Young S."/>
            <person name="Zeng Q."/>
            <person name="Goldman W.E."/>
            <person name="Mardis E.R."/>
            <person name="Taylor J.W."/>
            <person name="McEwen J.G."/>
            <person name="Clay O.K."/>
            <person name="Klein B.S."/>
            <person name="Cuomo C.A."/>
        </authorList>
    </citation>
    <scope>NUCLEOTIDE SEQUENCE [LARGE SCALE GENOMIC DNA]</scope>
    <source>
        <strain evidence="3">UAMH 139</strain>
    </source>
</reference>